<feature type="transmembrane region" description="Helical" evidence="6">
    <location>
        <begin position="290"/>
        <end position="307"/>
    </location>
</feature>
<evidence type="ECO:0000256" key="5">
    <source>
        <dbReference type="SAM" id="MobiDB-lite"/>
    </source>
</evidence>
<feature type="region of interest" description="Disordered" evidence="5">
    <location>
        <begin position="1"/>
        <end position="61"/>
    </location>
</feature>
<keyword evidence="2 6" id="KW-0812">Transmembrane</keyword>
<dbReference type="GO" id="GO:0007031">
    <property type="term" value="P:peroxisome organization"/>
    <property type="evidence" value="ECO:0007669"/>
    <property type="project" value="UniProtKB-ARBA"/>
</dbReference>
<comment type="caution">
    <text evidence="8">The sequence shown here is derived from an EMBL/GenBank/DDBJ whole genome shotgun (WGS) entry which is preliminary data.</text>
</comment>
<feature type="transmembrane region" description="Helical" evidence="6">
    <location>
        <begin position="155"/>
        <end position="182"/>
    </location>
</feature>
<name>A0A9W4RVJ9_9PEZI</name>
<proteinExistence type="predicted"/>
<organism evidence="8 9">
    <name type="scientific">Colletotrichum noveboracense</name>
    <dbReference type="NCBI Taxonomy" id="2664923"/>
    <lineage>
        <taxon>Eukaryota</taxon>
        <taxon>Fungi</taxon>
        <taxon>Dikarya</taxon>
        <taxon>Ascomycota</taxon>
        <taxon>Pezizomycotina</taxon>
        <taxon>Sordariomycetes</taxon>
        <taxon>Hypocreomycetidae</taxon>
        <taxon>Glomerellales</taxon>
        <taxon>Glomerellaceae</taxon>
        <taxon>Colletotrichum</taxon>
        <taxon>Colletotrichum gloeosporioides species complex</taxon>
    </lineage>
</organism>
<gene>
    <name evidence="8" type="ORF">CGXH109_LOCUS73489</name>
</gene>
<keyword evidence="9" id="KW-1185">Reference proteome</keyword>
<sequence length="308" mass="33881">MDEYTADLFISRDDTSDSSPPQQRQPPPTVVVDEWPQDSDANDTTPSKKSPSGLRSRIANNLSKKTSIQDRLVERLLQQVIPESSDGLAAGDDTLAPGFPADKTSTFSQRPNFNITTMSNNFRRFNARIGVVFKFQARVVRLLSWRRPTHTLSLLAVYTFVCLDPYLLSVVPLAGFLLAVFIPHFLARHPAPPSGTLSSEQSVGYSPKGPPLAPARTVKPVKELSKDFFRNMRDLQNSMDDFCVAHDSVVSSVLPITNFSNEALSSALFLALTLTTVFMTTFASVFPWRLIALVAGWGLILSGHPAIA</sequence>
<feature type="domain" description="TECPR1-like DysF" evidence="7">
    <location>
        <begin position="113"/>
        <end position="307"/>
    </location>
</feature>
<keyword evidence="3 6" id="KW-1133">Transmembrane helix</keyword>
<dbReference type="EMBL" id="CAMGZC010000525">
    <property type="protein sequence ID" value="CAI0648215.1"/>
    <property type="molecule type" value="Genomic_DNA"/>
</dbReference>
<evidence type="ECO:0000259" key="7">
    <source>
        <dbReference type="Pfam" id="PF06398"/>
    </source>
</evidence>
<evidence type="ECO:0000256" key="2">
    <source>
        <dbReference type="ARBA" id="ARBA00022692"/>
    </source>
</evidence>
<dbReference type="AlphaFoldDB" id="A0A9W4RVJ9"/>
<dbReference type="PANTHER" id="PTHR28304">
    <property type="entry name" value="PEROXISOMAL MEMBRANE PROTEIN PEX29"/>
    <property type="match status" value="1"/>
</dbReference>
<comment type="subcellular location">
    <subcellularLocation>
        <location evidence="1">Membrane</location>
        <topology evidence="1">Multi-pass membrane protein</topology>
    </subcellularLocation>
</comment>
<feature type="transmembrane region" description="Helical" evidence="6">
    <location>
        <begin position="263"/>
        <end position="283"/>
    </location>
</feature>
<dbReference type="InterPro" id="IPR010482">
    <property type="entry name" value="TECPR1-like_DysF"/>
</dbReference>
<evidence type="ECO:0000313" key="9">
    <source>
        <dbReference type="Proteomes" id="UP001152533"/>
    </source>
</evidence>
<accession>A0A9W4RVJ9</accession>
<protein>
    <recommendedName>
        <fullName evidence="7">TECPR1-like DysF domain-containing protein</fullName>
    </recommendedName>
</protein>
<evidence type="ECO:0000256" key="6">
    <source>
        <dbReference type="SAM" id="Phobius"/>
    </source>
</evidence>
<evidence type="ECO:0000256" key="4">
    <source>
        <dbReference type="ARBA" id="ARBA00023136"/>
    </source>
</evidence>
<dbReference type="Pfam" id="PF06398">
    <property type="entry name" value="Pex24p"/>
    <property type="match status" value="1"/>
</dbReference>
<dbReference type="PANTHER" id="PTHR28304:SF2">
    <property type="entry name" value="PEROXISOMAL MEMBRANE PROTEIN PEX29"/>
    <property type="match status" value="1"/>
</dbReference>
<evidence type="ECO:0000256" key="3">
    <source>
        <dbReference type="ARBA" id="ARBA00022989"/>
    </source>
</evidence>
<dbReference type="GO" id="GO:0005778">
    <property type="term" value="C:peroxisomal membrane"/>
    <property type="evidence" value="ECO:0007669"/>
    <property type="project" value="TreeGrafter"/>
</dbReference>
<keyword evidence="4 6" id="KW-0472">Membrane</keyword>
<evidence type="ECO:0000313" key="8">
    <source>
        <dbReference type="EMBL" id="CAI0648215.1"/>
    </source>
</evidence>
<reference evidence="8" key="1">
    <citation type="submission" date="2022-08" db="EMBL/GenBank/DDBJ databases">
        <authorList>
            <person name="Giroux E."/>
            <person name="Giroux E."/>
        </authorList>
    </citation>
    <scope>NUCLEOTIDE SEQUENCE</scope>
    <source>
        <strain evidence="8">H1091258</strain>
    </source>
</reference>
<evidence type="ECO:0000256" key="1">
    <source>
        <dbReference type="ARBA" id="ARBA00004141"/>
    </source>
</evidence>
<feature type="non-terminal residue" evidence="8">
    <location>
        <position position="1"/>
    </location>
</feature>
<dbReference type="InterPro" id="IPR052816">
    <property type="entry name" value="Peroxisomal_Membrane_PEX28-32"/>
</dbReference>
<dbReference type="Proteomes" id="UP001152533">
    <property type="component" value="Unassembled WGS sequence"/>
</dbReference>